<evidence type="ECO:0000256" key="5">
    <source>
        <dbReference type="ARBA" id="ARBA00022747"/>
    </source>
</evidence>
<evidence type="ECO:0000256" key="8">
    <source>
        <dbReference type="RuleBase" id="RU000416"/>
    </source>
</evidence>
<dbReference type="Pfam" id="PF00145">
    <property type="entry name" value="DNA_methylase"/>
    <property type="match status" value="1"/>
</dbReference>
<dbReference type="PANTHER" id="PTHR10629:SF52">
    <property type="entry name" value="DNA (CYTOSINE-5)-METHYLTRANSFERASE 1"/>
    <property type="match status" value="1"/>
</dbReference>
<dbReference type="InterPro" id="IPR031303">
    <property type="entry name" value="C5_meth_CS"/>
</dbReference>
<evidence type="ECO:0000313" key="11">
    <source>
        <dbReference type="Proteomes" id="UP000289650"/>
    </source>
</evidence>
<dbReference type="EC" id="2.1.1.37" evidence="1"/>
<feature type="region of interest" description="Disordered" evidence="9">
    <location>
        <begin position="504"/>
        <end position="541"/>
    </location>
</feature>
<sequence length="541" mass="60312">MSIPIIDLFAGPGGLGEGFASLKGHGGKAFFEIGLSIEKNSVAHRTLTLRAVFRHLRGTKDVRHYYSYIRGEITEAAFRSIPSVASAFADAEIEARCLELGKSDESGIDNEIQAALKGQETWVLIGGPPCQAYSLAGRSRRANDKTFQNDEKHFLYKEYLRIIKVHRPTIFVMENVKGLLSSQHAGDPMFEKIVADLSMPIDGLEYEIRSFVKAGSGDSLKPIDYVIPAERYGIPQSRHRVILLGVKKDACLPQHELLTPISKPVTVKQAIDDLPRIRSRLSRGDSIEAWRTAVQAGPAFVTGWQVEEESSMIETMRAFAATATYTATGKPFVPKSYRRPKKPTELQRWLHDRNLGGVCQHEARSHMASDLARYLFSACFAHSFGYFPQLDVFPPKLLPAHVNVHVEGGADAIPFKDRFRVQCRNKPATTVVAHIAKDGHYYIHYDPAQCRSLTVREAARLQTFPDNYFFAGNRTEQYTQVGNAVPPLLAHKLATVVRNLLNQKNRKDRRKIGDSSRGDSAIMAPQSSTKQMQIPLLADAD</sequence>
<dbReference type="PROSITE" id="PS00095">
    <property type="entry name" value="C5_MTASE_2"/>
    <property type="match status" value="1"/>
</dbReference>
<dbReference type="PRINTS" id="PR00105">
    <property type="entry name" value="C5METTRFRASE"/>
</dbReference>
<dbReference type="NCBIfam" id="TIGR00675">
    <property type="entry name" value="dcm"/>
    <property type="match status" value="1"/>
</dbReference>
<dbReference type="SUPFAM" id="SSF53335">
    <property type="entry name" value="S-adenosyl-L-methionine-dependent methyltransferases"/>
    <property type="match status" value="1"/>
</dbReference>
<feature type="active site" evidence="7">
    <location>
        <position position="130"/>
    </location>
</feature>
<evidence type="ECO:0000256" key="6">
    <source>
        <dbReference type="ARBA" id="ARBA00047422"/>
    </source>
</evidence>
<dbReference type="RefSeq" id="WP_129513295.1">
    <property type="nucleotide sequence ID" value="NZ_QWEX01000001.1"/>
</dbReference>
<evidence type="ECO:0000256" key="1">
    <source>
        <dbReference type="ARBA" id="ARBA00011975"/>
    </source>
</evidence>
<gene>
    <name evidence="10" type="ORF">D1006_07805</name>
</gene>
<protein>
    <recommendedName>
        <fullName evidence="1">DNA (cytosine-5-)-methyltransferase</fullName>
        <ecNumber evidence="1">2.1.1.37</ecNumber>
    </recommendedName>
</protein>
<keyword evidence="4 7" id="KW-0949">S-adenosyl-L-methionine</keyword>
<dbReference type="PROSITE" id="PS51679">
    <property type="entry name" value="SAM_MT_C5"/>
    <property type="match status" value="1"/>
</dbReference>
<dbReference type="Gene3D" id="3.40.50.150">
    <property type="entry name" value="Vaccinia Virus protein VP39"/>
    <property type="match status" value="1"/>
</dbReference>
<evidence type="ECO:0000256" key="7">
    <source>
        <dbReference type="PROSITE-ProRule" id="PRU01016"/>
    </source>
</evidence>
<evidence type="ECO:0000256" key="3">
    <source>
        <dbReference type="ARBA" id="ARBA00022679"/>
    </source>
</evidence>
<keyword evidence="5" id="KW-0680">Restriction system</keyword>
<dbReference type="PANTHER" id="PTHR10629">
    <property type="entry name" value="CYTOSINE-SPECIFIC METHYLTRANSFERASE"/>
    <property type="match status" value="1"/>
</dbReference>
<keyword evidence="3 7" id="KW-0808">Transferase</keyword>
<organism evidence="10 11">
    <name type="scientific">Burkholderia stabilis</name>
    <dbReference type="NCBI Taxonomy" id="95485"/>
    <lineage>
        <taxon>Bacteria</taxon>
        <taxon>Pseudomonadati</taxon>
        <taxon>Pseudomonadota</taxon>
        <taxon>Betaproteobacteria</taxon>
        <taxon>Burkholderiales</taxon>
        <taxon>Burkholderiaceae</taxon>
        <taxon>Burkholderia</taxon>
        <taxon>Burkholderia cepacia complex</taxon>
    </lineage>
</organism>
<evidence type="ECO:0000256" key="9">
    <source>
        <dbReference type="SAM" id="MobiDB-lite"/>
    </source>
</evidence>
<dbReference type="Gene3D" id="3.90.120.10">
    <property type="entry name" value="DNA Methylase, subunit A, domain 2"/>
    <property type="match status" value="1"/>
</dbReference>
<dbReference type="InterPro" id="IPR050390">
    <property type="entry name" value="C5-Methyltransferase"/>
</dbReference>
<accession>A0A4Q2APB8</accession>
<proteinExistence type="inferred from homology"/>
<comment type="catalytic activity">
    <reaction evidence="6">
        <text>a 2'-deoxycytidine in DNA + S-adenosyl-L-methionine = a 5-methyl-2'-deoxycytidine in DNA + S-adenosyl-L-homocysteine + H(+)</text>
        <dbReference type="Rhea" id="RHEA:13681"/>
        <dbReference type="Rhea" id="RHEA-COMP:11369"/>
        <dbReference type="Rhea" id="RHEA-COMP:11370"/>
        <dbReference type="ChEBI" id="CHEBI:15378"/>
        <dbReference type="ChEBI" id="CHEBI:57856"/>
        <dbReference type="ChEBI" id="CHEBI:59789"/>
        <dbReference type="ChEBI" id="CHEBI:85452"/>
        <dbReference type="ChEBI" id="CHEBI:85454"/>
        <dbReference type="EC" id="2.1.1.37"/>
    </reaction>
</comment>
<dbReference type="InterPro" id="IPR029063">
    <property type="entry name" value="SAM-dependent_MTases_sf"/>
</dbReference>
<evidence type="ECO:0000313" key="10">
    <source>
        <dbReference type="EMBL" id="RXV72266.1"/>
    </source>
</evidence>
<dbReference type="GO" id="GO:0032259">
    <property type="term" value="P:methylation"/>
    <property type="evidence" value="ECO:0007669"/>
    <property type="project" value="UniProtKB-KW"/>
</dbReference>
<keyword evidence="2 7" id="KW-0489">Methyltransferase</keyword>
<dbReference type="GO" id="GO:0009307">
    <property type="term" value="P:DNA restriction-modification system"/>
    <property type="evidence" value="ECO:0007669"/>
    <property type="project" value="UniProtKB-KW"/>
</dbReference>
<comment type="caution">
    <text evidence="10">The sequence shown here is derived from an EMBL/GenBank/DDBJ whole genome shotgun (WGS) entry which is preliminary data.</text>
</comment>
<dbReference type="Proteomes" id="UP000289650">
    <property type="component" value="Unassembled WGS sequence"/>
</dbReference>
<dbReference type="EMBL" id="QWEX01000001">
    <property type="protein sequence ID" value="RXV72266.1"/>
    <property type="molecule type" value="Genomic_DNA"/>
</dbReference>
<name>A0A4Q2APB8_9BURK</name>
<dbReference type="InterPro" id="IPR001525">
    <property type="entry name" value="C5_MeTfrase"/>
</dbReference>
<reference evidence="10 11" key="1">
    <citation type="submission" date="2018-08" db="EMBL/GenBank/DDBJ databases">
        <title>Mountain-cultivated ginseng endophyte, Burkholderia stabilis and its activity against ginseng root rot disease.</title>
        <authorList>
            <person name="Tapan Kumar M."/>
            <person name="Bae H."/>
            <person name="Shanmugam G."/>
            <person name="Jeon J."/>
        </authorList>
    </citation>
    <scope>NUCLEOTIDE SEQUENCE [LARGE SCALE GENOMIC DNA]</scope>
    <source>
        <strain evidence="10 11">EB159</strain>
    </source>
</reference>
<evidence type="ECO:0000256" key="4">
    <source>
        <dbReference type="ARBA" id="ARBA00022691"/>
    </source>
</evidence>
<evidence type="ECO:0000256" key="2">
    <source>
        <dbReference type="ARBA" id="ARBA00022603"/>
    </source>
</evidence>
<dbReference type="OrthoDB" id="9813719at2"/>
<comment type="similarity">
    <text evidence="7 8">Belongs to the class I-like SAM-binding methyltransferase superfamily. C5-methyltransferase family.</text>
</comment>
<dbReference type="GO" id="GO:0003886">
    <property type="term" value="F:DNA (cytosine-5-)-methyltransferase activity"/>
    <property type="evidence" value="ECO:0007669"/>
    <property type="project" value="UniProtKB-EC"/>
</dbReference>
<dbReference type="AlphaFoldDB" id="A0A4Q2APB8"/>